<dbReference type="AlphaFoldDB" id="A0A7R9DST7"/>
<name>A0A7R9DST7_TIMPO</name>
<dbReference type="GO" id="GO:0051020">
    <property type="term" value="F:GTPase binding"/>
    <property type="evidence" value="ECO:0007669"/>
    <property type="project" value="TreeGrafter"/>
</dbReference>
<dbReference type="PANTHER" id="PTHR16027:SF6">
    <property type="entry name" value="DILUTE DOMAIN-CONTAINING PROTEIN"/>
    <property type="match status" value="1"/>
</dbReference>
<dbReference type="SMART" id="SM01132">
    <property type="entry name" value="DIL"/>
    <property type="match status" value="1"/>
</dbReference>
<evidence type="ECO:0000259" key="2">
    <source>
        <dbReference type="PROSITE" id="PS51126"/>
    </source>
</evidence>
<feature type="compositionally biased region" description="Basic and acidic residues" evidence="1">
    <location>
        <begin position="201"/>
        <end position="214"/>
    </location>
</feature>
<gene>
    <name evidence="3" type="ORF">TPSB3V08_LOCUS13574</name>
</gene>
<evidence type="ECO:0000313" key="3">
    <source>
        <dbReference type="EMBL" id="CAD7420159.1"/>
    </source>
</evidence>
<dbReference type="PANTHER" id="PTHR16027">
    <property type="entry name" value="DILUTE DOMAIN-CONTAINING PROTEIN YPR089W"/>
    <property type="match status" value="1"/>
</dbReference>
<accession>A0A7R9DST7</accession>
<dbReference type="InterPro" id="IPR052072">
    <property type="entry name" value="Vascular_dev_regulator"/>
</dbReference>
<evidence type="ECO:0000256" key="1">
    <source>
        <dbReference type="SAM" id="MobiDB-lite"/>
    </source>
</evidence>
<dbReference type="InterPro" id="IPR002710">
    <property type="entry name" value="Dilute_dom"/>
</dbReference>
<proteinExistence type="predicted"/>
<feature type="domain" description="Dilute" evidence="2">
    <location>
        <begin position="1"/>
        <end position="241"/>
    </location>
</feature>
<feature type="region of interest" description="Disordered" evidence="1">
    <location>
        <begin position="186"/>
        <end position="214"/>
    </location>
</feature>
<dbReference type="PROSITE" id="PS51126">
    <property type="entry name" value="DILUTE"/>
    <property type="match status" value="1"/>
</dbReference>
<protein>
    <recommendedName>
        <fullName evidence="2">Dilute domain-containing protein</fullName>
    </recommendedName>
</protein>
<sequence>MWIYQGVIRALEERVQPMVVPAILEHEAIPGLPGQKPMGMRGRSTSVVREIESPVDIQKALDVLLHELKGFHRLLSFHGVDPELIVQVFRQIFYFICASSLNNLLLRKDLCHWSKGMQIRYNLSHLEQWVRDHRMQLGAVGSRPPDAGNNTDKVGELEREHDEPGDIRGNCTSLEQWVRDHRMQLGAVGSRPPDAGNNSDKVGELEREHDEPGDIRANCTSLEQWVRDHRMQVIIPTRWAS</sequence>
<feature type="region of interest" description="Disordered" evidence="1">
    <location>
        <begin position="139"/>
        <end position="169"/>
    </location>
</feature>
<organism evidence="3">
    <name type="scientific">Timema poppense</name>
    <name type="common">Walking stick</name>
    <dbReference type="NCBI Taxonomy" id="170557"/>
    <lineage>
        <taxon>Eukaryota</taxon>
        <taxon>Metazoa</taxon>
        <taxon>Ecdysozoa</taxon>
        <taxon>Arthropoda</taxon>
        <taxon>Hexapoda</taxon>
        <taxon>Insecta</taxon>
        <taxon>Pterygota</taxon>
        <taxon>Neoptera</taxon>
        <taxon>Polyneoptera</taxon>
        <taxon>Phasmatodea</taxon>
        <taxon>Timematodea</taxon>
        <taxon>Timematoidea</taxon>
        <taxon>Timematidae</taxon>
        <taxon>Timema</taxon>
    </lineage>
</organism>
<dbReference type="EMBL" id="OD027821">
    <property type="protein sequence ID" value="CAD7420159.1"/>
    <property type="molecule type" value="Genomic_DNA"/>
</dbReference>
<dbReference type="Pfam" id="PF01843">
    <property type="entry name" value="DIL"/>
    <property type="match status" value="1"/>
</dbReference>
<reference evidence="3" key="1">
    <citation type="submission" date="2020-11" db="EMBL/GenBank/DDBJ databases">
        <authorList>
            <person name="Tran Van P."/>
        </authorList>
    </citation>
    <scope>NUCLEOTIDE SEQUENCE</scope>
</reference>
<feature type="compositionally biased region" description="Basic and acidic residues" evidence="1">
    <location>
        <begin position="153"/>
        <end position="166"/>
    </location>
</feature>